<accession>A0A4R6K5B7</accession>
<organism evidence="1 2">
    <name type="scientific">Paractinoplanes brasiliensis</name>
    <dbReference type="NCBI Taxonomy" id="52695"/>
    <lineage>
        <taxon>Bacteria</taxon>
        <taxon>Bacillati</taxon>
        <taxon>Actinomycetota</taxon>
        <taxon>Actinomycetes</taxon>
        <taxon>Micromonosporales</taxon>
        <taxon>Micromonosporaceae</taxon>
        <taxon>Paractinoplanes</taxon>
    </lineage>
</organism>
<dbReference type="RefSeq" id="WP_166661295.1">
    <property type="nucleotide sequence ID" value="NZ_BOMD01000062.1"/>
</dbReference>
<sequence length="51" mass="5459">MKKAVGWIVLILVIFYIGTNPGPASDIARGIGDGIAEVFRNVGIFVRELAT</sequence>
<comment type="caution">
    <text evidence="1">The sequence shown here is derived from an EMBL/GenBank/DDBJ whole genome shotgun (WGS) entry which is preliminary data.</text>
</comment>
<dbReference type="EMBL" id="SNWR01000001">
    <property type="protein sequence ID" value="TDO42455.1"/>
    <property type="molecule type" value="Genomic_DNA"/>
</dbReference>
<gene>
    <name evidence="1" type="ORF">C8E87_6227</name>
</gene>
<protein>
    <submittedName>
        <fullName evidence="1">Uncharacterized protein</fullName>
    </submittedName>
</protein>
<name>A0A4R6K5B7_9ACTN</name>
<proteinExistence type="predicted"/>
<keyword evidence="2" id="KW-1185">Reference proteome</keyword>
<evidence type="ECO:0000313" key="1">
    <source>
        <dbReference type="EMBL" id="TDO42455.1"/>
    </source>
</evidence>
<reference evidence="1 2" key="1">
    <citation type="submission" date="2019-03" db="EMBL/GenBank/DDBJ databases">
        <title>Sequencing the genomes of 1000 actinobacteria strains.</title>
        <authorList>
            <person name="Klenk H.-P."/>
        </authorList>
    </citation>
    <scope>NUCLEOTIDE SEQUENCE [LARGE SCALE GENOMIC DNA]</scope>
    <source>
        <strain evidence="1 2">DSM 43805</strain>
    </source>
</reference>
<evidence type="ECO:0000313" key="2">
    <source>
        <dbReference type="Proteomes" id="UP000294901"/>
    </source>
</evidence>
<dbReference type="Proteomes" id="UP000294901">
    <property type="component" value="Unassembled WGS sequence"/>
</dbReference>
<dbReference type="AlphaFoldDB" id="A0A4R6K5B7"/>